<sequence length="83" mass="9091">MSHDQPTRAENSVRGRISGISHFGDVLQYVVTAGERDLLVLCPRSMQPRPALGDDVWCTWAAEEVYLFSARQAGVVMAEGVDA</sequence>
<name>A0A6J6G4Q0_9ZZZZ</name>
<evidence type="ECO:0000313" key="2">
    <source>
        <dbReference type="EMBL" id="CAB4596167.1"/>
    </source>
</evidence>
<organism evidence="2">
    <name type="scientific">freshwater metagenome</name>
    <dbReference type="NCBI Taxonomy" id="449393"/>
    <lineage>
        <taxon>unclassified sequences</taxon>
        <taxon>metagenomes</taxon>
        <taxon>ecological metagenomes</taxon>
    </lineage>
</organism>
<dbReference type="EMBL" id="CAEZUL010000034">
    <property type="protein sequence ID" value="CAB4596167.1"/>
    <property type="molecule type" value="Genomic_DNA"/>
</dbReference>
<dbReference type="GO" id="GO:0022857">
    <property type="term" value="F:transmembrane transporter activity"/>
    <property type="evidence" value="ECO:0007669"/>
    <property type="project" value="InterPro"/>
</dbReference>
<feature type="domain" description="Transport-associated OB type 2" evidence="1">
    <location>
        <begin position="8"/>
        <end position="68"/>
    </location>
</feature>
<dbReference type="InterPro" id="IPR008995">
    <property type="entry name" value="Mo/tungstate-bd_C_term_dom"/>
</dbReference>
<gene>
    <name evidence="2" type="ORF">UFOPK1808_00455</name>
</gene>
<proteinExistence type="predicted"/>
<dbReference type="SUPFAM" id="SSF50331">
    <property type="entry name" value="MOP-like"/>
    <property type="match status" value="1"/>
</dbReference>
<dbReference type="GO" id="GO:0043190">
    <property type="term" value="C:ATP-binding cassette (ABC) transporter complex"/>
    <property type="evidence" value="ECO:0007669"/>
    <property type="project" value="InterPro"/>
</dbReference>
<dbReference type="AlphaFoldDB" id="A0A6J6G4Q0"/>
<dbReference type="GO" id="GO:0005524">
    <property type="term" value="F:ATP binding"/>
    <property type="evidence" value="ECO:0007669"/>
    <property type="project" value="InterPro"/>
</dbReference>
<evidence type="ECO:0000259" key="1">
    <source>
        <dbReference type="Pfam" id="PF08402"/>
    </source>
</evidence>
<dbReference type="Pfam" id="PF08402">
    <property type="entry name" value="TOBE_2"/>
    <property type="match status" value="1"/>
</dbReference>
<dbReference type="InterPro" id="IPR013611">
    <property type="entry name" value="Transp-assoc_OB_typ2"/>
</dbReference>
<protein>
    <submittedName>
        <fullName evidence="2">Unannotated protein</fullName>
    </submittedName>
</protein>
<reference evidence="2" key="1">
    <citation type="submission" date="2020-05" db="EMBL/GenBank/DDBJ databases">
        <authorList>
            <person name="Chiriac C."/>
            <person name="Salcher M."/>
            <person name="Ghai R."/>
            <person name="Kavagutti S V."/>
        </authorList>
    </citation>
    <scope>NUCLEOTIDE SEQUENCE</scope>
</reference>
<accession>A0A6J6G4Q0</accession>